<sequence length="221" mass="24569">MSTLAKAATGSLIISSGIGVTAHQLSGKTAEPQEDTSVNEDLNNTNISETSTKIETPVLEEEREEKLEEASPSPDAVESKSTETKRDNSFFINNTFGWRTSVRTPKGKDPVVFKGLGGKKPDWIDTLVKPKGICATNDSKCEWSDFLRAKVPVGQKERLEQSARDHAYKKCREIGGGLSDSGTGYPKDWKTCTYYEGYNRETAEFYELNLDNPDLYEQVQK</sequence>
<feature type="compositionally biased region" description="Polar residues" evidence="1">
    <location>
        <begin position="39"/>
        <end position="54"/>
    </location>
</feature>
<comment type="caution">
    <text evidence="2">The sequence shown here is derived from an EMBL/GenBank/DDBJ whole genome shotgun (WGS) entry which is preliminary data.</text>
</comment>
<reference evidence="2 3" key="1">
    <citation type="submission" date="2019-01" db="EMBL/GenBank/DDBJ databases">
        <title>Draft genome sequences of Candidatus Mycoplasma haemohominis SWG34-3 identified from a patient with pyrexia, anemia and liver dysfunction.</title>
        <authorList>
            <person name="Sekizuka T."/>
            <person name="Hattori N."/>
            <person name="Katano H."/>
            <person name="Takuma T."/>
            <person name="Ito T."/>
            <person name="Arai N."/>
            <person name="Yanai R."/>
            <person name="Ishii S."/>
            <person name="Miura Y."/>
            <person name="Tokunaga T."/>
            <person name="Watanabe H."/>
            <person name="Nomura N."/>
            <person name="Eguchi J."/>
            <person name="Arai T."/>
            <person name="Hasegawa H."/>
            <person name="Nakamaki T."/>
            <person name="Wakita T."/>
            <person name="Niki Y."/>
            <person name="Kuroda M."/>
        </authorList>
    </citation>
    <scope>NUCLEOTIDE SEQUENCE [LARGE SCALE GENOMIC DNA]</scope>
    <source>
        <strain evidence="2">SWG34-3</strain>
    </source>
</reference>
<accession>A0A478FP18</accession>
<proteinExistence type="predicted"/>
<name>A0A478FP18_9MOLU</name>
<feature type="region of interest" description="Disordered" evidence="1">
    <location>
        <begin position="23"/>
        <end position="84"/>
    </location>
</feature>
<dbReference type="Proteomes" id="UP000324831">
    <property type="component" value="Unassembled WGS sequence"/>
</dbReference>
<dbReference type="AlphaFoldDB" id="A0A478FP18"/>
<gene>
    <name evidence="2" type="ORF">MHSWG343_00160</name>
</gene>
<organism evidence="2 3">
    <name type="scientific">Candidatus Mycoplasma haematohominis</name>
    <dbReference type="NCBI Taxonomy" id="1494318"/>
    <lineage>
        <taxon>Bacteria</taxon>
        <taxon>Bacillati</taxon>
        <taxon>Mycoplasmatota</taxon>
        <taxon>Mollicutes</taxon>
        <taxon>Mycoplasmataceae</taxon>
        <taxon>Mycoplasma</taxon>
    </lineage>
</organism>
<evidence type="ECO:0000313" key="3">
    <source>
        <dbReference type="Proteomes" id="UP000324831"/>
    </source>
</evidence>
<protein>
    <submittedName>
        <fullName evidence="2">Uncharacterized protein</fullName>
    </submittedName>
</protein>
<evidence type="ECO:0000313" key="2">
    <source>
        <dbReference type="EMBL" id="GCE63038.1"/>
    </source>
</evidence>
<evidence type="ECO:0000256" key="1">
    <source>
        <dbReference type="SAM" id="MobiDB-lite"/>
    </source>
</evidence>
<dbReference type="EMBL" id="BIMN01000001">
    <property type="protein sequence ID" value="GCE63038.1"/>
    <property type="molecule type" value="Genomic_DNA"/>
</dbReference>